<keyword evidence="2" id="KW-1185">Reference proteome</keyword>
<dbReference type="EMBL" id="JAAQPH010000006">
    <property type="protein sequence ID" value="NIA68784.1"/>
    <property type="molecule type" value="Genomic_DNA"/>
</dbReference>
<gene>
    <name evidence="1" type="ORF">HBA54_09290</name>
</gene>
<name>A0A967C4Y5_9PROT</name>
<dbReference type="RefSeq" id="WP_167223746.1">
    <property type="nucleotide sequence ID" value="NZ_JAAQPH010000006.1"/>
</dbReference>
<dbReference type="InterPro" id="IPR027417">
    <property type="entry name" value="P-loop_NTPase"/>
</dbReference>
<dbReference type="Proteomes" id="UP000761264">
    <property type="component" value="Unassembled WGS sequence"/>
</dbReference>
<proteinExistence type="predicted"/>
<reference evidence="1" key="1">
    <citation type="submission" date="2020-03" db="EMBL/GenBank/DDBJ databases">
        <title>Genome of Pelagibius litoralis DSM 21314T.</title>
        <authorList>
            <person name="Wang G."/>
        </authorList>
    </citation>
    <scope>NUCLEOTIDE SEQUENCE</scope>
    <source>
        <strain evidence="1">DSM 21314</strain>
    </source>
</reference>
<comment type="caution">
    <text evidence="1">The sequence shown here is derived from an EMBL/GenBank/DDBJ whole genome shotgun (WGS) entry which is preliminary data.</text>
</comment>
<evidence type="ECO:0000313" key="2">
    <source>
        <dbReference type="Proteomes" id="UP000761264"/>
    </source>
</evidence>
<sequence>MRSTPTADRLYIDDYLGDTKGLFDFTKDLLDRLIAETHRRLGQLGCLVLKNPELLLHFPQAAALLPDARFVVSVRDPKDTIASMLRVGEKHRHSGVNSFLATAIRYIDNLCQSYRRFYLPVMSALKKDQGTLKEKVVFVRYESLVGDTRNVINGLATFCKVPLAFESVIEERTLSDQIDQGNDALHSHPRWSAYLTELSGGPIFSTSISNYRKRLTEAEAGRIDRQCADIRKAFGHK</sequence>
<evidence type="ECO:0000313" key="1">
    <source>
        <dbReference type="EMBL" id="NIA68784.1"/>
    </source>
</evidence>
<dbReference type="AlphaFoldDB" id="A0A967C4Y5"/>
<dbReference type="Gene3D" id="3.40.50.300">
    <property type="entry name" value="P-loop containing nucleotide triphosphate hydrolases"/>
    <property type="match status" value="1"/>
</dbReference>
<dbReference type="Pfam" id="PF13469">
    <property type="entry name" value="Sulfotransfer_3"/>
    <property type="match status" value="1"/>
</dbReference>
<accession>A0A967C4Y5</accession>
<protein>
    <submittedName>
        <fullName evidence="1">Sulfotransferase</fullName>
    </submittedName>
</protein>
<dbReference type="SUPFAM" id="SSF52540">
    <property type="entry name" value="P-loop containing nucleoside triphosphate hydrolases"/>
    <property type="match status" value="1"/>
</dbReference>
<organism evidence="1 2">
    <name type="scientific">Pelagibius litoralis</name>
    <dbReference type="NCBI Taxonomy" id="374515"/>
    <lineage>
        <taxon>Bacteria</taxon>
        <taxon>Pseudomonadati</taxon>
        <taxon>Pseudomonadota</taxon>
        <taxon>Alphaproteobacteria</taxon>
        <taxon>Rhodospirillales</taxon>
        <taxon>Rhodovibrionaceae</taxon>
        <taxon>Pelagibius</taxon>
    </lineage>
</organism>